<accession>A0ABQ8WMT7</accession>
<keyword evidence="3" id="KW-1185">Reference proteome</keyword>
<protein>
    <submittedName>
        <fullName evidence="2">Uncharacterized protein</fullName>
    </submittedName>
</protein>
<evidence type="ECO:0000256" key="1">
    <source>
        <dbReference type="SAM" id="MobiDB-lite"/>
    </source>
</evidence>
<dbReference type="Proteomes" id="UP001220256">
    <property type="component" value="Unassembled WGS sequence"/>
</dbReference>
<evidence type="ECO:0000313" key="3">
    <source>
        <dbReference type="Proteomes" id="UP001220256"/>
    </source>
</evidence>
<evidence type="ECO:0000313" key="2">
    <source>
        <dbReference type="EMBL" id="KAJ5271318.1"/>
    </source>
</evidence>
<sequence length="79" mass="8669">MSIPDSFSRCSGVAILAVVDIRPSRTGLYRSGPISEINRGLTTPPTDLHKGNYHEQSTSSKDAEIVYVVQDQRSHQLSP</sequence>
<feature type="region of interest" description="Disordered" evidence="1">
    <location>
        <begin position="30"/>
        <end position="64"/>
    </location>
</feature>
<proteinExistence type="predicted"/>
<reference evidence="2 3" key="1">
    <citation type="journal article" date="2023" name="IMA Fungus">
        <title>Comparative genomic study of the Penicillium genus elucidates a diverse pangenome and 15 lateral gene transfer events.</title>
        <authorList>
            <person name="Petersen C."/>
            <person name="Sorensen T."/>
            <person name="Nielsen M.R."/>
            <person name="Sondergaard T.E."/>
            <person name="Sorensen J.L."/>
            <person name="Fitzpatrick D.A."/>
            <person name="Frisvad J.C."/>
            <person name="Nielsen K.L."/>
        </authorList>
    </citation>
    <scope>NUCLEOTIDE SEQUENCE [LARGE SCALE GENOMIC DNA]</scope>
    <source>
        <strain evidence="2 3">IBT 3361</strain>
    </source>
</reference>
<name>A0ABQ8WMT7_PENCH</name>
<organism evidence="2 3">
    <name type="scientific">Penicillium chrysogenum</name>
    <name type="common">Penicillium notatum</name>
    <dbReference type="NCBI Taxonomy" id="5076"/>
    <lineage>
        <taxon>Eukaryota</taxon>
        <taxon>Fungi</taxon>
        <taxon>Dikarya</taxon>
        <taxon>Ascomycota</taxon>
        <taxon>Pezizomycotina</taxon>
        <taxon>Eurotiomycetes</taxon>
        <taxon>Eurotiomycetidae</taxon>
        <taxon>Eurotiales</taxon>
        <taxon>Aspergillaceae</taxon>
        <taxon>Penicillium</taxon>
        <taxon>Penicillium chrysogenum species complex</taxon>
    </lineage>
</organism>
<dbReference type="EMBL" id="JAPVEB010000003">
    <property type="protein sequence ID" value="KAJ5271318.1"/>
    <property type="molecule type" value="Genomic_DNA"/>
</dbReference>
<comment type="caution">
    <text evidence="2">The sequence shown here is derived from an EMBL/GenBank/DDBJ whole genome shotgun (WGS) entry which is preliminary data.</text>
</comment>
<gene>
    <name evidence="2" type="ORF">N7505_007076</name>
</gene>